<keyword evidence="7" id="KW-0067">ATP-binding</keyword>
<dbReference type="SUPFAM" id="SSF47384">
    <property type="entry name" value="Homodimeric domain of signal transducing histidine kinase"/>
    <property type="match status" value="1"/>
</dbReference>
<dbReference type="InterPro" id="IPR036890">
    <property type="entry name" value="HATPase_C_sf"/>
</dbReference>
<evidence type="ECO:0000256" key="1">
    <source>
        <dbReference type="ARBA" id="ARBA00000085"/>
    </source>
</evidence>
<dbReference type="RefSeq" id="WP_207088508.1">
    <property type="nucleotide sequence ID" value="NZ_JAFLQW010000343.1"/>
</dbReference>
<dbReference type="Proteomes" id="UP000664844">
    <property type="component" value="Unassembled WGS sequence"/>
</dbReference>
<sequence length="791" mass="87828">MRDVSQNQEIGDDADRPNNRQKLVYWTVGFTAIAMAVAGIGIYLLDRMVLSQGRSHLEQTVQMQAQLIQGIASVTDTPQTAWESAQQAYQLPQPSGMRVAIAWVETDNSPVMWQQGTASDRLWMPVIPDSELADAIHRAIAGETGSQLITDEQGIPAIVAYAPIPKLNGAILTQLEVRQIRSSYLPGPAIATGITSLIICAAGILFVYQGNRLLDQEQRNSQQYQAMLEAAPEGTIAITDGGKIHWMNTAALELFGYTESELQGQNLKLLMPWLIHQEIDAYLTIFLNTRQMPGESNSAYKLVGQRKNGTTFPIELAIAHVLLPQGQLYTLFVRDITERTRAQEKLQESYNLLQAISEGTTDSIFVKDLQGCYLSINSAGAKAIGKPVDEILGKNDTELLSPETARQRMKNDHRILLDGETQLLEEEIVPLNADFNSSQPRTYLTSKTLYRSAQGYAIGLIGVARDISDRVEAETALRDTVERLHRTSGELQEKNQQLEATLTQLQRTQTQLIQSEKMSSLGQMVAGIAHEINNPVNFISGNLGYVRDYLENLLDLVELYRQQYGETDPEIADKLEDIELDFLQEDLHKILGSMKVGTDRIRGIVQSLRTFSRLDEAEMKQVNIHEGIESALLILQGRLKATVHRPEIDIIPEFGLLPSVECYAGQLNQVFMNLLNNAIDALEEKYSQNLGETPPKSPHFQSPTIRILTAVTGDRVTIRIIDNGPGMTPKIQVRLFDPFFTTKPVGKGTGLGLSVCYQIIVEKHKGQISCHATPDLGSEFAIEIPIFQGLT</sequence>
<dbReference type="InterPro" id="IPR035965">
    <property type="entry name" value="PAS-like_dom_sf"/>
</dbReference>
<dbReference type="CDD" id="cd00130">
    <property type="entry name" value="PAS"/>
    <property type="match status" value="2"/>
</dbReference>
<comment type="catalytic activity">
    <reaction evidence="1">
        <text>ATP + protein L-histidine = ADP + protein N-phospho-L-histidine.</text>
        <dbReference type="EC" id="2.7.13.3"/>
    </reaction>
</comment>
<feature type="domain" description="PAC" evidence="13">
    <location>
        <begin position="296"/>
        <end position="348"/>
    </location>
</feature>
<protein>
    <recommendedName>
        <fullName evidence="2">histidine kinase</fullName>
        <ecNumber evidence="2">2.7.13.3</ecNumber>
    </recommendedName>
</protein>
<dbReference type="NCBIfam" id="TIGR00229">
    <property type="entry name" value="sensory_box"/>
    <property type="match status" value="2"/>
</dbReference>
<dbReference type="CDD" id="cd00082">
    <property type="entry name" value="HisKA"/>
    <property type="match status" value="1"/>
</dbReference>
<dbReference type="SMART" id="SM00388">
    <property type="entry name" value="HisKA"/>
    <property type="match status" value="1"/>
</dbReference>
<feature type="coiled-coil region" evidence="9">
    <location>
        <begin position="481"/>
        <end position="515"/>
    </location>
</feature>
<keyword evidence="9" id="KW-0175">Coiled coil</keyword>
<keyword evidence="5" id="KW-0547">Nucleotide-binding</keyword>
<dbReference type="InterPro" id="IPR003594">
    <property type="entry name" value="HATPase_dom"/>
</dbReference>
<dbReference type="SUPFAM" id="SSF55874">
    <property type="entry name" value="ATPase domain of HSP90 chaperone/DNA topoisomerase II/histidine kinase"/>
    <property type="match status" value="1"/>
</dbReference>
<evidence type="ECO:0000256" key="9">
    <source>
        <dbReference type="SAM" id="Coils"/>
    </source>
</evidence>
<evidence type="ECO:0000256" key="7">
    <source>
        <dbReference type="ARBA" id="ARBA00022840"/>
    </source>
</evidence>
<dbReference type="Pfam" id="PF00989">
    <property type="entry name" value="PAS"/>
    <property type="match status" value="1"/>
</dbReference>
<dbReference type="PROSITE" id="PS50109">
    <property type="entry name" value="HIS_KIN"/>
    <property type="match status" value="1"/>
</dbReference>
<evidence type="ECO:0000259" key="11">
    <source>
        <dbReference type="PROSITE" id="PS50109"/>
    </source>
</evidence>
<dbReference type="InterPro" id="IPR000700">
    <property type="entry name" value="PAS-assoc_C"/>
</dbReference>
<proteinExistence type="predicted"/>
<feature type="domain" description="PAS" evidence="12">
    <location>
        <begin position="349"/>
        <end position="419"/>
    </location>
</feature>
<dbReference type="InterPro" id="IPR013767">
    <property type="entry name" value="PAS_fold"/>
</dbReference>
<dbReference type="InterPro" id="IPR005467">
    <property type="entry name" value="His_kinase_dom"/>
</dbReference>
<dbReference type="EC" id="2.7.13.3" evidence="2"/>
<name>A0ABS3FSA7_9CYAN</name>
<dbReference type="InterPro" id="IPR000014">
    <property type="entry name" value="PAS"/>
</dbReference>
<feature type="domain" description="PAS" evidence="12">
    <location>
        <begin position="220"/>
        <end position="272"/>
    </location>
</feature>
<dbReference type="Pfam" id="PF02518">
    <property type="entry name" value="HATPase_c"/>
    <property type="match status" value="1"/>
</dbReference>
<dbReference type="InterPro" id="IPR004358">
    <property type="entry name" value="Sig_transdc_His_kin-like_C"/>
</dbReference>
<dbReference type="Gene3D" id="3.30.565.10">
    <property type="entry name" value="Histidine kinase-like ATPase, C-terminal domain"/>
    <property type="match status" value="1"/>
</dbReference>
<feature type="transmembrane region" description="Helical" evidence="10">
    <location>
        <begin position="23"/>
        <end position="45"/>
    </location>
</feature>
<reference evidence="14 15" key="1">
    <citation type="submission" date="2021-03" db="EMBL/GenBank/DDBJ databases">
        <title>Metabolic Capacity of the Antarctic Cyanobacterium Phormidium pseudopriestleyi that Sustains Oxygenic Photosynthesis in the Presence of Hydrogen Sulfide.</title>
        <authorList>
            <person name="Lumian J.E."/>
            <person name="Jungblut A.D."/>
            <person name="Dillon M.L."/>
            <person name="Hawes I."/>
            <person name="Doran P.T."/>
            <person name="Mackey T.J."/>
            <person name="Dick G.J."/>
            <person name="Grettenberger C.L."/>
            <person name="Sumner D.Y."/>
        </authorList>
    </citation>
    <scope>NUCLEOTIDE SEQUENCE [LARGE SCALE GENOMIC DNA]</scope>
    <source>
        <strain evidence="14 15">FRX01</strain>
    </source>
</reference>
<organism evidence="14 15">
    <name type="scientific">Phormidium pseudopriestleyi FRX01</name>
    <dbReference type="NCBI Taxonomy" id="1759528"/>
    <lineage>
        <taxon>Bacteria</taxon>
        <taxon>Bacillati</taxon>
        <taxon>Cyanobacteriota</taxon>
        <taxon>Cyanophyceae</taxon>
        <taxon>Oscillatoriophycideae</taxon>
        <taxon>Oscillatoriales</taxon>
        <taxon>Oscillatoriaceae</taxon>
        <taxon>Phormidium</taxon>
    </lineage>
</organism>
<evidence type="ECO:0000256" key="4">
    <source>
        <dbReference type="ARBA" id="ARBA00022679"/>
    </source>
</evidence>
<evidence type="ECO:0000256" key="8">
    <source>
        <dbReference type="ARBA" id="ARBA00023012"/>
    </source>
</evidence>
<dbReference type="InterPro" id="IPR003661">
    <property type="entry name" value="HisK_dim/P_dom"/>
</dbReference>
<keyword evidence="4" id="KW-0808">Transferase</keyword>
<dbReference type="Gene3D" id="1.10.287.130">
    <property type="match status" value="1"/>
</dbReference>
<gene>
    <name evidence="14" type="ORF">J0895_12960</name>
</gene>
<dbReference type="Pfam" id="PF08448">
    <property type="entry name" value="PAS_4"/>
    <property type="match status" value="1"/>
</dbReference>
<feature type="domain" description="PAC" evidence="13">
    <location>
        <begin position="422"/>
        <end position="479"/>
    </location>
</feature>
<dbReference type="InterPro" id="IPR036097">
    <property type="entry name" value="HisK_dim/P_sf"/>
</dbReference>
<keyword evidence="15" id="KW-1185">Reference proteome</keyword>
<evidence type="ECO:0000256" key="6">
    <source>
        <dbReference type="ARBA" id="ARBA00022777"/>
    </source>
</evidence>
<evidence type="ECO:0000256" key="10">
    <source>
        <dbReference type="SAM" id="Phobius"/>
    </source>
</evidence>
<dbReference type="Pfam" id="PF00512">
    <property type="entry name" value="HisKA"/>
    <property type="match status" value="1"/>
</dbReference>
<dbReference type="SMART" id="SM00387">
    <property type="entry name" value="HATPase_c"/>
    <property type="match status" value="1"/>
</dbReference>
<dbReference type="PROSITE" id="PS50113">
    <property type="entry name" value="PAC"/>
    <property type="match status" value="2"/>
</dbReference>
<dbReference type="PANTHER" id="PTHR43065:SF50">
    <property type="entry name" value="HISTIDINE KINASE"/>
    <property type="match status" value="1"/>
</dbReference>
<evidence type="ECO:0000313" key="15">
    <source>
        <dbReference type="Proteomes" id="UP000664844"/>
    </source>
</evidence>
<accession>A0ABS3FSA7</accession>
<comment type="caution">
    <text evidence="14">The sequence shown here is derived from an EMBL/GenBank/DDBJ whole genome shotgun (WGS) entry which is preliminary data.</text>
</comment>
<dbReference type="PRINTS" id="PR00344">
    <property type="entry name" value="BCTRLSENSOR"/>
</dbReference>
<keyword evidence="10" id="KW-0472">Membrane</keyword>
<dbReference type="SUPFAM" id="SSF55785">
    <property type="entry name" value="PYP-like sensor domain (PAS domain)"/>
    <property type="match status" value="2"/>
</dbReference>
<dbReference type="SMART" id="SM00091">
    <property type="entry name" value="PAS"/>
    <property type="match status" value="2"/>
</dbReference>
<keyword evidence="10" id="KW-1133">Transmembrane helix</keyword>
<dbReference type="EMBL" id="JAFLQW010000343">
    <property type="protein sequence ID" value="MBO0350005.1"/>
    <property type="molecule type" value="Genomic_DNA"/>
</dbReference>
<evidence type="ECO:0000256" key="5">
    <source>
        <dbReference type="ARBA" id="ARBA00022741"/>
    </source>
</evidence>
<evidence type="ECO:0000256" key="3">
    <source>
        <dbReference type="ARBA" id="ARBA00022553"/>
    </source>
</evidence>
<evidence type="ECO:0000259" key="12">
    <source>
        <dbReference type="PROSITE" id="PS50112"/>
    </source>
</evidence>
<dbReference type="InterPro" id="IPR013656">
    <property type="entry name" value="PAS_4"/>
</dbReference>
<dbReference type="PANTHER" id="PTHR43065">
    <property type="entry name" value="SENSOR HISTIDINE KINASE"/>
    <property type="match status" value="1"/>
</dbReference>
<keyword evidence="8" id="KW-0902">Two-component regulatory system</keyword>
<evidence type="ECO:0000256" key="2">
    <source>
        <dbReference type="ARBA" id="ARBA00012438"/>
    </source>
</evidence>
<dbReference type="PROSITE" id="PS50112">
    <property type="entry name" value="PAS"/>
    <property type="match status" value="2"/>
</dbReference>
<keyword evidence="10" id="KW-0812">Transmembrane</keyword>
<dbReference type="Gene3D" id="3.30.450.20">
    <property type="entry name" value="PAS domain"/>
    <property type="match status" value="2"/>
</dbReference>
<keyword evidence="3" id="KW-0597">Phosphoprotein</keyword>
<feature type="domain" description="Histidine kinase" evidence="11">
    <location>
        <begin position="527"/>
        <end position="788"/>
    </location>
</feature>
<evidence type="ECO:0000313" key="14">
    <source>
        <dbReference type="EMBL" id="MBO0350005.1"/>
    </source>
</evidence>
<evidence type="ECO:0000259" key="13">
    <source>
        <dbReference type="PROSITE" id="PS50113"/>
    </source>
</evidence>
<keyword evidence="6" id="KW-0418">Kinase</keyword>